<keyword evidence="4" id="KW-1185">Reference proteome</keyword>
<dbReference type="InterPro" id="IPR017441">
    <property type="entry name" value="Protein_kinase_ATP_BS"/>
</dbReference>
<gene>
    <name evidence="3" type="ORF">PCOR1329_LOCUS81014</name>
</gene>
<organism evidence="3 4">
    <name type="scientific">Prorocentrum cordatum</name>
    <dbReference type="NCBI Taxonomy" id="2364126"/>
    <lineage>
        <taxon>Eukaryota</taxon>
        <taxon>Sar</taxon>
        <taxon>Alveolata</taxon>
        <taxon>Dinophyceae</taxon>
        <taxon>Prorocentrales</taxon>
        <taxon>Prorocentraceae</taxon>
        <taxon>Prorocentrum</taxon>
    </lineage>
</organism>
<comment type="caution">
    <text evidence="3">The sequence shown here is derived from an EMBL/GenBank/DDBJ whole genome shotgun (WGS) entry which is preliminary data.</text>
</comment>
<dbReference type="InterPro" id="IPR000719">
    <property type="entry name" value="Prot_kinase_dom"/>
</dbReference>
<dbReference type="SUPFAM" id="SSF56112">
    <property type="entry name" value="Protein kinase-like (PK-like)"/>
    <property type="match status" value="1"/>
</dbReference>
<accession>A0ABN9Y314</accession>
<dbReference type="EMBL" id="CAUYUJ010021526">
    <property type="protein sequence ID" value="CAK0905266.1"/>
    <property type="molecule type" value="Genomic_DNA"/>
</dbReference>
<dbReference type="InterPro" id="IPR011009">
    <property type="entry name" value="Kinase-like_dom_sf"/>
</dbReference>
<keyword evidence="1" id="KW-0547">Nucleotide-binding</keyword>
<dbReference type="PROSITE" id="PS50011">
    <property type="entry name" value="PROTEIN_KINASE_DOM"/>
    <property type="match status" value="1"/>
</dbReference>
<reference evidence="3" key="1">
    <citation type="submission" date="2023-10" db="EMBL/GenBank/DDBJ databases">
        <authorList>
            <person name="Chen Y."/>
            <person name="Shah S."/>
            <person name="Dougan E. K."/>
            <person name="Thang M."/>
            <person name="Chan C."/>
        </authorList>
    </citation>
    <scope>NUCLEOTIDE SEQUENCE [LARGE SCALE GENOMIC DNA]</scope>
</reference>
<evidence type="ECO:0000256" key="1">
    <source>
        <dbReference type="PROSITE-ProRule" id="PRU10141"/>
    </source>
</evidence>
<dbReference type="Gene3D" id="3.30.200.20">
    <property type="entry name" value="Phosphorylase Kinase, domain 1"/>
    <property type="match status" value="1"/>
</dbReference>
<evidence type="ECO:0000259" key="2">
    <source>
        <dbReference type="PROSITE" id="PS50011"/>
    </source>
</evidence>
<evidence type="ECO:0000313" key="3">
    <source>
        <dbReference type="EMBL" id="CAK0905266.1"/>
    </source>
</evidence>
<sequence length="105" mass="11422">MARADQLILEVDPREIKYLSVIGEGTTAVVHLARFNGAEVAVKEIRASAECAGCDEGTLQDSAVEREIGTLSQVKHENIVMLDWDNYSGSAHSPRAGVLCRRLLV</sequence>
<feature type="binding site" evidence="1">
    <location>
        <position position="43"/>
    </location>
    <ligand>
        <name>ATP</name>
        <dbReference type="ChEBI" id="CHEBI:30616"/>
    </ligand>
</feature>
<proteinExistence type="predicted"/>
<dbReference type="Proteomes" id="UP001189429">
    <property type="component" value="Unassembled WGS sequence"/>
</dbReference>
<feature type="domain" description="Protein kinase" evidence="2">
    <location>
        <begin position="16"/>
        <end position="105"/>
    </location>
</feature>
<keyword evidence="1" id="KW-0067">ATP-binding</keyword>
<protein>
    <recommendedName>
        <fullName evidence="2">Protein kinase domain-containing protein</fullName>
    </recommendedName>
</protein>
<evidence type="ECO:0000313" key="4">
    <source>
        <dbReference type="Proteomes" id="UP001189429"/>
    </source>
</evidence>
<dbReference type="PROSITE" id="PS00107">
    <property type="entry name" value="PROTEIN_KINASE_ATP"/>
    <property type="match status" value="1"/>
</dbReference>
<name>A0ABN9Y314_9DINO</name>